<feature type="transmembrane region" description="Helical" evidence="8">
    <location>
        <begin position="43"/>
        <end position="66"/>
    </location>
</feature>
<dbReference type="NCBIfam" id="TIGR00912">
    <property type="entry name" value="2A0309"/>
    <property type="match status" value="1"/>
</dbReference>
<dbReference type="PANTHER" id="PTHR34975">
    <property type="entry name" value="SPORE GERMINATION PROTEIN A2"/>
    <property type="match status" value="1"/>
</dbReference>
<dbReference type="Proteomes" id="UP000681162">
    <property type="component" value="Unassembled WGS sequence"/>
</dbReference>
<organism evidence="9 10">
    <name type="scientific">Paenibacillus antibioticophila</name>
    <dbReference type="NCBI Taxonomy" id="1274374"/>
    <lineage>
        <taxon>Bacteria</taxon>
        <taxon>Bacillati</taxon>
        <taxon>Bacillota</taxon>
        <taxon>Bacilli</taxon>
        <taxon>Bacillales</taxon>
        <taxon>Paenibacillaceae</taxon>
        <taxon>Paenibacillus</taxon>
    </lineage>
</organism>
<evidence type="ECO:0000256" key="1">
    <source>
        <dbReference type="ARBA" id="ARBA00004141"/>
    </source>
</evidence>
<dbReference type="Pfam" id="PF03845">
    <property type="entry name" value="Spore_permease"/>
    <property type="match status" value="1"/>
</dbReference>
<dbReference type="AlphaFoldDB" id="A0A919XM35"/>
<protein>
    <submittedName>
        <fullName evidence="9">Germination protein BB</fullName>
    </submittedName>
</protein>
<comment type="caution">
    <text evidence="9">The sequence shown here is derived from an EMBL/GenBank/DDBJ whole genome shotgun (WGS) entry which is preliminary data.</text>
</comment>
<keyword evidence="10" id="KW-1185">Reference proteome</keyword>
<feature type="transmembrane region" description="Helical" evidence="8">
    <location>
        <begin position="87"/>
        <end position="105"/>
    </location>
</feature>
<evidence type="ECO:0000256" key="2">
    <source>
        <dbReference type="ARBA" id="ARBA00007998"/>
    </source>
</evidence>
<keyword evidence="4" id="KW-0309">Germination</keyword>
<comment type="subcellular location">
    <subcellularLocation>
        <location evidence="1">Membrane</location>
        <topology evidence="1">Multi-pass membrane protein</topology>
    </subcellularLocation>
</comment>
<dbReference type="EMBL" id="BORR01000001">
    <property type="protein sequence ID" value="GIO35522.1"/>
    <property type="molecule type" value="Genomic_DNA"/>
</dbReference>
<evidence type="ECO:0000256" key="5">
    <source>
        <dbReference type="ARBA" id="ARBA00022692"/>
    </source>
</evidence>
<accession>A0A919XM35</accession>
<feature type="transmembrane region" description="Helical" evidence="8">
    <location>
        <begin position="190"/>
        <end position="210"/>
    </location>
</feature>
<keyword evidence="3" id="KW-0813">Transport</keyword>
<reference evidence="9 10" key="1">
    <citation type="submission" date="2021-03" db="EMBL/GenBank/DDBJ databases">
        <title>Antimicrobial resistance genes in bacteria isolated from Japanese honey, and their potential for conferring macrolide and lincosamide resistance in the American foulbrood pathogen Paenibacillus larvae.</title>
        <authorList>
            <person name="Okamoto M."/>
            <person name="Kumagai M."/>
            <person name="Kanamori H."/>
            <person name="Takamatsu D."/>
        </authorList>
    </citation>
    <scope>NUCLEOTIDE SEQUENCE [LARGE SCALE GENOMIC DNA]</scope>
    <source>
        <strain evidence="9 10">J41TS12</strain>
    </source>
</reference>
<keyword evidence="7 8" id="KW-0472">Membrane</keyword>
<keyword evidence="5 8" id="KW-0812">Transmembrane</keyword>
<dbReference type="Gene3D" id="1.20.1740.10">
    <property type="entry name" value="Amino acid/polyamine transporter I"/>
    <property type="match status" value="1"/>
</dbReference>
<dbReference type="GO" id="GO:0009847">
    <property type="term" value="P:spore germination"/>
    <property type="evidence" value="ECO:0007669"/>
    <property type="project" value="InterPro"/>
</dbReference>
<proteinExistence type="inferred from homology"/>
<evidence type="ECO:0000313" key="9">
    <source>
        <dbReference type="EMBL" id="GIO35522.1"/>
    </source>
</evidence>
<feature type="transmembrane region" description="Helical" evidence="8">
    <location>
        <begin position="125"/>
        <end position="144"/>
    </location>
</feature>
<dbReference type="InterPro" id="IPR004761">
    <property type="entry name" value="Spore_GerAB"/>
</dbReference>
<comment type="similarity">
    <text evidence="2">Belongs to the amino acid-polyamine-organocation (APC) superfamily. Spore germination protein (SGP) (TC 2.A.3.9) family.</text>
</comment>
<dbReference type="PANTHER" id="PTHR34975:SF2">
    <property type="entry name" value="SPORE GERMINATION PROTEIN A2"/>
    <property type="match status" value="1"/>
</dbReference>
<feature type="transmembrane region" description="Helical" evidence="8">
    <location>
        <begin position="304"/>
        <end position="324"/>
    </location>
</feature>
<evidence type="ECO:0000313" key="10">
    <source>
        <dbReference type="Proteomes" id="UP000681162"/>
    </source>
</evidence>
<dbReference type="GO" id="GO:0016020">
    <property type="term" value="C:membrane"/>
    <property type="evidence" value="ECO:0007669"/>
    <property type="project" value="UniProtKB-SubCell"/>
</dbReference>
<feature type="transmembrane region" description="Helical" evidence="8">
    <location>
        <begin position="273"/>
        <end position="292"/>
    </location>
</feature>
<evidence type="ECO:0000256" key="7">
    <source>
        <dbReference type="ARBA" id="ARBA00023136"/>
    </source>
</evidence>
<name>A0A919XM35_9BACL</name>
<feature type="transmembrane region" description="Helical" evidence="8">
    <location>
        <begin position="151"/>
        <end position="170"/>
    </location>
</feature>
<dbReference type="RefSeq" id="WP_212937931.1">
    <property type="nucleotide sequence ID" value="NZ_BORR01000001.1"/>
</dbReference>
<evidence type="ECO:0000256" key="8">
    <source>
        <dbReference type="SAM" id="Phobius"/>
    </source>
</evidence>
<feature type="transmembrane region" description="Helical" evidence="8">
    <location>
        <begin position="219"/>
        <end position="240"/>
    </location>
</feature>
<sequence>MFNRTDDKITSSQAAVFLTNTLLGAGILSLPRNVTQAMETPDAWLTILLGGAAMLGIVLLMVKLCLHFPGQTVFQYAGKIIGKIPGKLVGMLLILYFIVVAGFEIRTLAEVTTFFLLEGTPSEAIVLPFIWAGVYLVLGGINSIARVFQIVLPISILVLLVSFGVSLRLFDINHLRPVLGSGFLPILRGMKTAILIYAGCEVILTLTAFLQEPKQAVKAMLGGIAIPIFLYLLTVVFVIGCLRVDSVVTSTWPTIDLVRSFEITGFFIERLEFPFMVIWLMQMFCNFSSFFFQASLGISQIFNVRLKPVIFLLAPAIFIATMLPRSLQDVFTLGDSIGYIGLGMFFLLPLLLTLIWMIRKKGTKGHA</sequence>
<evidence type="ECO:0000256" key="4">
    <source>
        <dbReference type="ARBA" id="ARBA00022544"/>
    </source>
</evidence>
<gene>
    <name evidence="9" type="ORF">J41TS12_03830</name>
</gene>
<keyword evidence="6 8" id="KW-1133">Transmembrane helix</keyword>
<feature type="transmembrane region" description="Helical" evidence="8">
    <location>
        <begin position="12"/>
        <end position="31"/>
    </location>
</feature>
<evidence type="ECO:0000256" key="3">
    <source>
        <dbReference type="ARBA" id="ARBA00022448"/>
    </source>
</evidence>
<feature type="transmembrane region" description="Helical" evidence="8">
    <location>
        <begin position="336"/>
        <end position="358"/>
    </location>
</feature>
<evidence type="ECO:0000256" key="6">
    <source>
        <dbReference type="ARBA" id="ARBA00022989"/>
    </source>
</evidence>